<proteinExistence type="predicted"/>
<keyword evidence="4" id="KW-1185">Reference proteome</keyword>
<keyword evidence="1" id="KW-0472">Membrane</keyword>
<keyword evidence="1" id="KW-0812">Transmembrane</keyword>
<reference evidence="3 4" key="1">
    <citation type="submission" date="2020-06" db="EMBL/GenBank/DDBJ databases">
        <title>Altererythrobacter sp. HHU K3-1.</title>
        <authorList>
            <person name="Zhang D."/>
            <person name="Xue H."/>
        </authorList>
    </citation>
    <scope>NUCLEOTIDE SEQUENCE [LARGE SCALE GENOMIC DNA]</scope>
    <source>
        <strain evidence="3 4">HHU K3-1</strain>
    </source>
</reference>
<evidence type="ECO:0000259" key="2">
    <source>
        <dbReference type="Pfam" id="PF13400"/>
    </source>
</evidence>
<dbReference type="Pfam" id="PF13400">
    <property type="entry name" value="Tad"/>
    <property type="match status" value="1"/>
</dbReference>
<evidence type="ECO:0000313" key="4">
    <source>
        <dbReference type="Proteomes" id="UP000561438"/>
    </source>
</evidence>
<feature type="transmembrane region" description="Helical" evidence="1">
    <location>
        <begin position="20"/>
        <end position="47"/>
    </location>
</feature>
<comment type="caution">
    <text evidence="3">The sequence shown here is derived from an EMBL/GenBank/DDBJ whole genome shotgun (WGS) entry which is preliminary data.</text>
</comment>
<dbReference type="EMBL" id="JABWGV010000001">
    <property type="protein sequence ID" value="NVD44123.1"/>
    <property type="molecule type" value="Genomic_DNA"/>
</dbReference>
<dbReference type="AlphaFoldDB" id="A0A850H2I5"/>
<sequence>MLKPLSHRLKKLRHDKRGNILLLAGAGFSVLVGAAGVGVDAVQWYLWNRQLQQAADSGALAGAHALNKGEEYSLTARTELERTANTNFNVERLTNPPESGKYAGDTGAVELIATTSRALPFSSLFLIDPPTIRVRAVAATISEGRHCVYALAEDGIGISVQGNSEADLGCGVLSNSRGKDSIYLHGSSYLTATPISAAGGIYAEDGTYPADASLQPFGIAKDDPLADRGLTVPAHGPCTTNFRLRPSESATVGSSDPTAVHCFRGGMDIKGTLTMRPGVYIMDGGSFKSNSQASITGRGVTIILTGSEPGNVATVDLAGGNFTDLSAPTMDQNPDWAGILFYQDQIGSNQRSKITGGTTLKMNGIVYLPGGDLDFAGNSGQDSDCLLLVAKRVGFAGDSKLKNNCGDMLDDYDLSTRIIRVVE</sequence>
<evidence type="ECO:0000313" key="3">
    <source>
        <dbReference type="EMBL" id="NVD44123.1"/>
    </source>
</evidence>
<evidence type="ECO:0000256" key="1">
    <source>
        <dbReference type="SAM" id="Phobius"/>
    </source>
</evidence>
<organism evidence="3 4">
    <name type="scientific">Qipengyuania atrilutea</name>
    <dbReference type="NCBI Taxonomy" id="2744473"/>
    <lineage>
        <taxon>Bacteria</taxon>
        <taxon>Pseudomonadati</taxon>
        <taxon>Pseudomonadota</taxon>
        <taxon>Alphaproteobacteria</taxon>
        <taxon>Sphingomonadales</taxon>
        <taxon>Erythrobacteraceae</taxon>
        <taxon>Qipengyuania</taxon>
    </lineage>
</organism>
<dbReference type="InterPro" id="IPR028087">
    <property type="entry name" value="Tad_N"/>
</dbReference>
<protein>
    <recommendedName>
        <fullName evidence="2">Putative Flp pilus-assembly TadG-like N-terminal domain-containing protein</fullName>
    </recommendedName>
</protein>
<gene>
    <name evidence="3" type="ORF">HUV48_03705</name>
</gene>
<feature type="domain" description="Putative Flp pilus-assembly TadG-like N-terminal" evidence="2">
    <location>
        <begin position="18"/>
        <end position="64"/>
    </location>
</feature>
<dbReference type="RefSeq" id="WP_176266395.1">
    <property type="nucleotide sequence ID" value="NZ_JABWGV010000001.1"/>
</dbReference>
<keyword evidence="1" id="KW-1133">Transmembrane helix</keyword>
<accession>A0A850H2I5</accession>
<name>A0A850H2I5_9SPHN</name>
<dbReference type="Proteomes" id="UP000561438">
    <property type="component" value="Unassembled WGS sequence"/>
</dbReference>